<evidence type="ECO:0000256" key="3">
    <source>
        <dbReference type="ARBA" id="ARBA00022729"/>
    </source>
</evidence>
<comment type="similarity">
    <text evidence="2">Belongs to the bacterial solute-binding protein SsuA/TauA family.</text>
</comment>
<organism evidence="5 6">
    <name type="scientific">Clostridium simiarum</name>
    <dbReference type="NCBI Taxonomy" id="2841506"/>
    <lineage>
        <taxon>Bacteria</taxon>
        <taxon>Bacillati</taxon>
        <taxon>Bacillota</taxon>
        <taxon>Clostridia</taxon>
        <taxon>Eubacteriales</taxon>
        <taxon>Clostridiaceae</taxon>
        <taxon>Clostridium</taxon>
    </lineage>
</organism>
<keyword evidence="6" id="KW-1185">Reference proteome</keyword>
<evidence type="ECO:0000259" key="4">
    <source>
        <dbReference type="SMART" id="SM00062"/>
    </source>
</evidence>
<keyword evidence="3" id="KW-0732">Signal</keyword>
<proteinExistence type="inferred from homology"/>
<dbReference type="RefSeq" id="WP_216457011.1">
    <property type="nucleotide sequence ID" value="NZ_JAHLQL010000003.1"/>
</dbReference>
<gene>
    <name evidence="5" type="ORF">KQI89_10360</name>
</gene>
<reference evidence="5 6" key="1">
    <citation type="submission" date="2021-06" db="EMBL/GenBank/DDBJ databases">
        <authorList>
            <person name="Sun Q."/>
            <person name="Li D."/>
        </authorList>
    </citation>
    <scope>NUCLEOTIDE SEQUENCE [LARGE SCALE GENOMIC DNA]</scope>
    <source>
        <strain evidence="5 6">MSJ-4</strain>
    </source>
</reference>
<evidence type="ECO:0000256" key="2">
    <source>
        <dbReference type="ARBA" id="ARBA00010742"/>
    </source>
</evidence>
<feature type="domain" description="Solute-binding protein family 3/N-terminal" evidence="4">
    <location>
        <begin position="30"/>
        <end position="264"/>
    </location>
</feature>
<sequence>MKKVLSIVLAVITSVTLLAGCGKKEVVNTSLKFGTLPAESAIPIIVAKEKGFFEKEGLDMELVAFNSPNDRNIAVQAGKIDGTIADVMTSLTFHEAGFPMKITSDINEDFKLLTSPNSNIDSFEKLNNKDVSIVPNFVLEYIMDEMAAKNNIKYNVVVIPSISARFEALLQDKVNAVVFTEPQATLLESQGAKVIASSKEYGIKAGTFLFNEKIIKEDPKAVKAFYKAYNEAVEYINKTNPSEYSEVLSNYSFPPIVTKYLSGEAKYIKAGKIDNETFESVLKWSKSKGLVKKDYKFEDVSNFKFIE</sequence>
<evidence type="ECO:0000313" key="6">
    <source>
        <dbReference type="Proteomes" id="UP000736583"/>
    </source>
</evidence>
<dbReference type="InterPro" id="IPR015168">
    <property type="entry name" value="SsuA/THI5"/>
</dbReference>
<dbReference type="InterPro" id="IPR001638">
    <property type="entry name" value="Solute-binding_3/MltF_N"/>
</dbReference>
<evidence type="ECO:0000313" key="5">
    <source>
        <dbReference type="EMBL" id="MBU5592163.1"/>
    </source>
</evidence>
<evidence type="ECO:0000256" key="1">
    <source>
        <dbReference type="ARBA" id="ARBA00004418"/>
    </source>
</evidence>
<dbReference type="EMBL" id="JAHLQL010000003">
    <property type="protein sequence ID" value="MBU5592163.1"/>
    <property type="molecule type" value="Genomic_DNA"/>
</dbReference>
<protein>
    <submittedName>
        <fullName evidence="5">ABC transporter substrate-binding protein</fullName>
    </submittedName>
</protein>
<dbReference type="PANTHER" id="PTHR30024:SF47">
    <property type="entry name" value="TAURINE-BINDING PERIPLASMIC PROTEIN"/>
    <property type="match status" value="1"/>
</dbReference>
<dbReference type="PROSITE" id="PS51257">
    <property type="entry name" value="PROKAR_LIPOPROTEIN"/>
    <property type="match status" value="1"/>
</dbReference>
<dbReference type="PANTHER" id="PTHR30024">
    <property type="entry name" value="ALIPHATIC SULFONATES-BINDING PROTEIN-RELATED"/>
    <property type="match status" value="1"/>
</dbReference>
<accession>A0ABS6F3H6</accession>
<comment type="caution">
    <text evidence="5">The sequence shown here is derived from an EMBL/GenBank/DDBJ whole genome shotgun (WGS) entry which is preliminary data.</text>
</comment>
<dbReference type="Proteomes" id="UP000736583">
    <property type="component" value="Unassembled WGS sequence"/>
</dbReference>
<dbReference type="SMART" id="SM00062">
    <property type="entry name" value="PBPb"/>
    <property type="match status" value="1"/>
</dbReference>
<dbReference type="Pfam" id="PF09084">
    <property type="entry name" value="NMT1"/>
    <property type="match status" value="1"/>
</dbReference>
<comment type="subcellular location">
    <subcellularLocation>
        <location evidence="1">Periplasm</location>
    </subcellularLocation>
</comment>
<name>A0ABS6F3H6_9CLOT</name>